<organism evidence="2 3">
    <name type="scientific">Haematobacter massiliensis</name>
    <dbReference type="NCBI Taxonomy" id="195105"/>
    <lineage>
        <taxon>Bacteria</taxon>
        <taxon>Pseudomonadati</taxon>
        <taxon>Pseudomonadota</taxon>
        <taxon>Alphaproteobacteria</taxon>
        <taxon>Rhodobacterales</taxon>
        <taxon>Paracoccaceae</taxon>
        <taxon>Haematobacter</taxon>
    </lineage>
</organism>
<reference evidence="2 3" key="1">
    <citation type="submission" date="2014-03" db="EMBL/GenBank/DDBJ databases">
        <title>Genome of Haematobacter massiliensis CCUG 47968.</title>
        <authorList>
            <person name="Wang D."/>
            <person name="Wang G."/>
        </authorList>
    </citation>
    <scope>NUCLEOTIDE SEQUENCE [LARGE SCALE GENOMIC DNA]</scope>
    <source>
        <strain evidence="2 3">CCUG 47968</strain>
    </source>
</reference>
<dbReference type="OrthoDB" id="7374754at2"/>
<keyword evidence="3" id="KW-1185">Reference proteome</keyword>
<dbReference type="Gene3D" id="3.40.190.10">
    <property type="entry name" value="Periplasmic binding protein-like II"/>
    <property type="match status" value="2"/>
</dbReference>
<comment type="caution">
    <text evidence="2">The sequence shown here is derived from an EMBL/GenBank/DDBJ whole genome shotgun (WGS) entry which is preliminary data.</text>
</comment>
<dbReference type="PANTHER" id="PTHR30024">
    <property type="entry name" value="ALIPHATIC SULFONATES-BINDING PROTEIN-RELATED"/>
    <property type="match status" value="1"/>
</dbReference>
<dbReference type="AlphaFoldDB" id="A0A086Y729"/>
<accession>A0A086Y729</accession>
<sequence>MTVSRRTFLAAAAALGALAAPSLSLAGTKVEVIRLAGPGNASGKPYGNATIGLLRGLELLEKEFEADKIAIEWQFPRGTGPAINEALANRQLDFASYGGLPNLVGRGAGVPTKVLAGSGISPTYLVARPEAGINSLAELKGRKVAFQRGTIFELSLNRILESVGLTNQDVVLYDIQGADQISAIQTGDVDVIVGQGNSTLHTVKQGLTKVLYTTKGTPAPGSTFGSLTVHEKFAAEQPEIVERVLRAFVQAAHWGSQEENRDKVFDIFALTGTPRDSYVEDYAGDTLADRHTPLLDGFYRSNIEEGLKFTLETRLVRRPFDVAEWIDDRPLTRTIDALGYGTVWTPRDAAGKAVG</sequence>
<dbReference type="EMBL" id="JGYG01000004">
    <property type="protein sequence ID" value="KFI30079.1"/>
    <property type="molecule type" value="Genomic_DNA"/>
</dbReference>
<dbReference type="SUPFAM" id="SSF53850">
    <property type="entry name" value="Periplasmic binding protein-like II"/>
    <property type="match status" value="1"/>
</dbReference>
<dbReference type="Pfam" id="PF09084">
    <property type="entry name" value="NMT1"/>
    <property type="match status" value="1"/>
</dbReference>
<dbReference type="InterPro" id="IPR015168">
    <property type="entry name" value="SsuA/THI5"/>
</dbReference>
<protein>
    <recommendedName>
        <fullName evidence="1">SsuA/THI5-like domain-containing protein</fullName>
    </recommendedName>
</protein>
<dbReference type="NCBIfam" id="TIGR01409">
    <property type="entry name" value="TAT_signal_seq"/>
    <property type="match status" value="1"/>
</dbReference>
<dbReference type="InterPro" id="IPR019546">
    <property type="entry name" value="TAT_signal_bac_arc"/>
</dbReference>
<evidence type="ECO:0000313" key="3">
    <source>
        <dbReference type="Proteomes" id="UP000028826"/>
    </source>
</evidence>
<dbReference type="PANTHER" id="PTHR30024:SF21">
    <property type="entry name" value="ABC TRANSPORTER SUBSTRATE-BINDING PROTEIN"/>
    <property type="match status" value="1"/>
</dbReference>
<dbReference type="eggNOG" id="COG0715">
    <property type="taxonomic scope" value="Bacteria"/>
</dbReference>
<dbReference type="RefSeq" id="WP_035709717.1">
    <property type="nucleotide sequence ID" value="NZ_CAMIFG010000139.1"/>
</dbReference>
<name>A0A086Y729_9RHOB</name>
<gene>
    <name evidence="2" type="ORF">CN97_14360</name>
</gene>
<dbReference type="PROSITE" id="PS51318">
    <property type="entry name" value="TAT"/>
    <property type="match status" value="1"/>
</dbReference>
<proteinExistence type="predicted"/>
<dbReference type="InterPro" id="IPR006311">
    <property type="entry name" value="TAT_signal"/>
</dbReference>
<dbReference type="Proteomes" id="UP000028826">
    <property type="component" value="Unassembled WGS sequence"/>
</dbReference>
<evidence type="ECO:0000313" key="2">
    <source>
        <dbReference type="EMBL" id="KFI30079.1"/>
    </source>
</evidence>
<feature type="domain" description="SsuA/THI5-like" evidence="1">
    <location>
        <begin position="68"/>
        <end position="254"/>
    </location>
</feature>
<dbReference type="STRING" id="195105.CN97_14360"/>
<evidence type="ECO:0000259" key="1">
    <source>
        <dbReference type="Pfam" id="PF09084"/>
    </source>
</evidence>